<proteinExistence type="predicted"/>
<evidence type="ECO:0000256" key="5">
    <source>
        <dbReference type="ARBA" id="ARBA00022989"/>
    </source>
</evidence>
<evidence type="ECO:0000256" key="2">
    <source>
        <dbReference type="ARBA" id="ARBA00022475"/>
    </source>
</evidence>
<dbReference type="OrthoDB" id="3384499at2"/>
<dbReference type="GO" id="GO:0000166">
    <property type="term" value="F:nucleotide binding"/>
    <property type="evidence" value="ECO:0007669"/>
    <property type="project" value="UniProtKB-KW"/>
</dbReference>
<dbReference type="Proteomes" id="UP000248333">
    <property type="component" value="Unassembled WGS sequence"/>
</dbReference>
<evidence type="ECO:0000256" key="7">
    <source>
        <dbReference type="ARBA" id="ARBA00023136"/>
    </source>
</evidence>
<reference evidence="10 11" key="1">
    <citation type="submission" date="2018-03" db="EMBL/GenBank/DDBJ databases">
        <title>Bioinformatic expansion and discovery of thiopeptide antibiotics.</title>
        <authorList>
            <person name="Schwalen C.J."/>
            <person name="Hudson G.A."/>
            <person name="Mitchell D.A."/>
        </authorList>
    </citation>
    <scope>NUCLEOTIDE SEQUENCE [LARGE SCALE GENOMIC DNA]</scope>
    <source>
        <strain evidence="10 11">NRRL 8041</strain>
    </source>
</reference>
<feature type="domain" description="Pycsar effector protein" evidence="9">
    <location>
        <begin position="16"/>
        <end position="166"/>
    </location>
</feature>
<dbReference type="Pfam" id="PF18967">
    <property type="entry name" value="PycTM"/>
    <property type="match status" value="1"/>
</dbReference>
<feature type="transmembrane region" description="Helical" evidence="8">
    <location>
        <begin position="29"/>
        <end position="48"/>
    </location>
</feature>
<organism evidence="10 11">
    <name type="scientific">Micromonospora arborensis</name>
    <dbReference type="NCBI Taxonomy" id="2116518"/>
    <lineage>
        <taxon>Bacteria</taxon>
        <taxon>Bacillati</taxon>
        <taxon>Actinomycetota</taxon>
        <taxon>Actinomycetes</taxon>
        <taxon>Micromonosporales</taxon>
        <taxon>Micromonosporaceae</taxon>
        <taxon>Micromonospora</taxon>
    </lineage>
</organism>
<name>A0A318NAU1_9ACTN</name>
<dbReference type="GO" id="GO:0051607">
    <property type="term" value="P:defense response to virus"/>
    <property type="evidence" value="ECO:0007669"/>
    <property type="project" value="UniProtKB-KW"/>
</dbReference>
<evidence type="ECO:0000256" key="6">
    <source>
        <dbReference type="ARBA" id="ARBA00023118"/>
    </source>
</evidence>
<evidence type="ECO:0000256" key="3">
    <source>
        <dbReference type="ARBA" id="ARBA00022692"/>
    </source>
</evidence>
<keyword evidence="5 8" id="KW-1133">Transmembrane helix</keyword>
<comment type="subcellular location">
    <subcellularLocation>
        <location evidence="1">Cell membrane</location>
    </subcellularLocation>
</comment>
<keyword evidence="2" id="KW-1003">Cell membrane</keyword>
<gene>
    <name evidence="10" type="ORF">C7C45_32860</name>
</gene>
<sequence length="169" mass="17942">MTEAPRSSGLQSEAGWNALQQLHETIRFADVKAAAVLAAAGLLGGSLWSGQDSLTVTGPAWSPVLPVLSAVAAATSALLALHTLMPRRQAAASEPLHHFAYVAERYGRNSQGFVDAWLATTVDEDATARMLAGHVWAAHMVASRKFAYVTWSIRLLVLGVLAWLVAGLL</sequence>
<accession>A0A318NAU1</accession>
<protein>
    <recommendedName>
        <fullName evidence="9">Pycsar effector protein domain-containing protein</fullName>
    </recommendedName>
</protein>
<dbReference type="EMBL" id="PYBV01000082">
    <property type="protein sequence ID" value="PYC62604.1"/>
    <property type="molecule type" value="Genomic_DNA"/>
</dbReference>
<keyword evidence="4" id="KW-0547">Nucleotide-binding</keyword>
<evidence type="ECO:0000313" key="10">
    <source>
        <dbReference type="EMBL" id="PYC62604.1"/>
    </source>
</evidence>
<feature type="transmembrane region" description="Helical" evidence="8">
    <location>
        <begin position="60"/>
        <end position="81"/>
    </location>
</feature>
<keyword evidence="11" id="KW-1185">Reference proteome</keyword>
<comment type="caution">
    <text evidence="10">The sequence shown here is derived from an EMBL/GenBank/DDBJ whole genome shotgun (WGS) entry which is preliminary data.</text>
</comment>
<evidence type="ECO:0000259" key="9">
    <source>
        <dbReference type="Pfam" id="PF18967"/>
    </source>
</evidence>
<evidence type="ECO:0000256" key="4">
    <source>
        <dbReference type="ARBA" id="ARBA00022741"/>
    </source>
</evidence>
<dbReference type="AlphaFoldDB" id="A0A318NAU1"/>
<feature type="transmembrane region" description="Helical" evidence="8">
    <location>
        <begin position="146"/>
        <end position="166"/>
    </location>
</feature>
<keyword evidence="3 8" id="KW-0812">Transmembrane</keyword>
<evidence type="ECO:0000313" key="11">
    <source>
        <dbReference type="Proteomes" id="UP000248333"/>
    </source>
</evidence>
<keyword evidence="6" id="KW-0051">Antiviral defense</keyword>
<dbReference type="GO" id="GO:0005886">
    <property type="term" value="C:plasma membrane"/>
    <property type="evidence" value="ECO:0007669"/>
    <property type="project" value="UniProtKB-SubCell"/>
</dbReference>
<dbReference type="RefSeq" id="WP_110568806.1">
    <property type="nucleotide sequence ID" value="NZ_PYBV01000082.1"/>
</dbReference>
<keyword evidence="7 8" id="KW-0472">Membrane</keyword>
<evidence type="ECO:0000256" key="8">
    <source>
        <dbReference type="SAM" id="Phobius"/>
    </source>
</evidence>
<dbReference type="InterPro" id="IPR043760">
    <property type="entry name" value="PycTM_dom"/>
</dbReference>
<evidence type="ECO:0000256" key="1">
    <source>
        <dbReference type="ARBA" id="ARBA00004236"/>
    </source>
</evidence>